<dbReference type="GO" id="GO:0003676">
    <property type="term" value="F:nucleic acid binding"/>
    <property type="evidence" value="ECO:0007669"/>
    <property type="project" value="InterPro"/>
</dbReference>
<dbReference type="PANTHER" id="PTHR47074:SF73">
    <property type="entry name" value="OS04G0448401 PROTEIN"/>
    <property type="match status" value="1"/>
</dbReference>
<dbReference type="SUPFAM" id="SSF53098">
    <property type="entry name" value="Ribonuclease H-like"/>
    <property type="match status" value="1"/>
</dbReference>
<evidence type="ECO:0000313" key="2">
    <source>
        <dbReference type="EnsemblPlants" id="HORVU.MOREX.r3.6HG0599000.1.CDS1"/>
    </source>
</evidence>
<reference evidence="2" key="2">
    <citation type="submission" date="2020-10" db="EMBL/GenBank/DDBJ databases">
        <authorList>
            <person name="Scholz U."/>
            <person name="Mascher M."/>
            <person name="Fiebig A."/>
        </authorList>
    </citation>
    <scope>NUCLEOTIDE SEQUENCE [LARGE SCALE GENOMIC DNA]</scope>
    <source>
        <strain evidence="2">cv. Morex</strain>
    </source>
</reference>
<proteinExistence type="predicted"/>
<dbReference type="Gramene" id="HORVU.MOREX.r2.6HG0496530.1">
    <property type="protein sequence ID" value="HORVU.MOREX.r2.6HG0496530.1.CDS.1"/>
    <property type="gene ID" value="HORVU.MOREX.r2.6HG0496530"/>
</dbReference>
<evidence type="ECO:0000313" key="3">
    <source>
        <dbReference type="Proteomes" id="UP000011116"/>
    </source>
</evidence>
<organism evidence="2 3">
    <name type="scientific">Hordeum vulgare subsp. vulgare</name>
    <name type="common">Domesticated barley</name>
    <dbReference type="NCBI Taxonomy" id="112509"/>
    <lineage>
        <taxon>Eukaryota</taxon>
        <taxon>Viridiplantae</taxon>
        <taxon>Streptophyta</taxon>
        <taxon>Embryophyta</taxon>
        <taxon>Tracheophyta</taxon>
        <taxon>Spermatophyta</taxon>
        <taxon>Magnoliopsida</taxon>
        <taxon>Liliopsida</taxon>
        <taxon>Poales</taxon>
        <taxon>Poaceae</taxon>
        <taxon>BOP clade</taxon>
        <taxon>Pooideae</taxon>
        <taxon>Triticodae</taxon>
        <taxon>Triticeae</taxon>
        <taxon>Hordeinae</taxon>
        <taxon>Hordeum</taxon>
    </lineage>
</organism>
<dbReference type="EnsemblPlants" id="HORVU.MOREX.r3.6HG0599000.1">
    <property type="protein sequence ID" value="HORVU.MOREX.r3.6HG0599000.1.CDS1"/>
    <property type="gene ID" value="HORVU.MOREX.r3.6HG0599000"/>
</dbReference>
<dbReference type="InterPro" id="IPR052929">
    <property type="entry name" value="RNase_H-like_EbsB-rel"/>
</dbReference>
<dbReference type="InterPro" id="IPR036397">
    <property type="entry name" value="RNaseH_sf"/>
</dbReference>
<dbReference type="InterPro" id="IPR002156">
    <property type="entry name" value="RNaseH_domain"/>
</dbReference>
<feature type="domain" description="RNase H type-1" evidence="1">
    <location>
        <begin position="3"/>
        <end position="125"/>
    </location>
</feature>
<protein>
    <recommendedName>
        <fullName evidence="1">RNase H type-1 domain-containing protein</fullName>
    </recommendedName>
</protein>
<dbReference type="InterPro" id="IPR044730">
    <property type="entry name" value="RNase_H-like_dom_plant"/>
</dbReference>
<dbReference type="PANTHER" id="PTHR47074">
    <property type="entry name" value="BNAC02G40300D PROTEIN"/>
    <property type="match status" value="1"/>
</dbReference>
<dbReference type="GO" id="GO:0004523">
    <property type="term" value="F:RNA-DNA hybrid ribonuclease activity"/>
    <property type="evidence" value="ECO:0007669"/>
    <property type="project" value="InterPro"/>
</dbReference>
<keyword evidence="3" id="KW-1185">Reference proteome</keyword>
<dbReference type="Proteomes" id="UP000011116">
    <property type="component" value="Chromosome 6H"/>
</dbReference>
<reference evidence="3" key="1">
    <citation type="journal article" date="2012" name="Nature">
        <title>A physical, genetic and functional sequence assembly of the barley genome.</title>
        <authorList>
            <consortium name="The International Barley Genome Sequencing Consortium"/>
            <person name="Mayer K.F."/>
            <person name="Waugh R."/>
            <person name="Brown J.W."/>
            <person name="Schulman A."/>
            <person name="Langridge P."/>
            <person name="Platzer M."/>
            <person name="Fincher G.B."/>
            <person name="Muehlbauer G.J."/>
            <person name="Sato K."/>
            <person name="Close T.J."/>
            <person name="Wise R.P."/>
            <person name="Stein N."/>
        </authorList>
    </citation>
    <scope>NUCLEOTIDE SEQUENCE [LARGE SCALE GENOMIC DNA]</scope>
    <source>
        <strain evidence="3">cv. Morex</strain>
    </source>
</reference>
<accession>A0A8I6YBU4</accession>
<evidence type="ECO:0000259" key="1">
    <source>
        <dbReference type="Pfam" id="PF13456"/>
    </source>
</evidence>
<dbReference type="CDD" id="cd06222">
    <property type="entry name" value="RNase_H_like"/>
    <property type="match status" value="1"/>
</dbReference>
<sequence>MINVDAAIFTHDKSMGAGVVMREHSGSCIVCYGICVPDVILPELAEAIAIQKGLQFALCEGFQEVLLGSNCLTVVQRVNLLDQDRSICGSVIQDIKQLKALFTSCSIFHVRREQNVDVHLLARSCNQLECRVWRGVSPKYIRDAICMDIMT</sequence>
<reference evidence="2" key="3">
    <citation type="submission" date="2022-01" db="UniProtKB">
        <authorList>
            <consortium name="EnsemblPlants"/>
        </authorList>
    </citation>
    <scope>IDENTIFICATION</scope>
    <source>
        <strain evidence="2">subsp. vulgare</strain>
    </source>
</reference>
<dbReference type="Gene3D" id="3.30.420.10">
    <property type="entry name" value="Ribonuclease H-like superfamily/Ribonuclease H"/>
    <property type="match status" value="1"/>
</dbReference>
<dbReference type="Pfam" id="PF13456">
    <property type="entry name" value="RVT_3"/>
    <property type="match status" value="1"/>
</dbReference>
<dbReference type="SMR" id="A0A8I6YBU4"/>
<dbReference type="AlphaFoldDB" id="A0A8I6YBU4"/>
<dbReference type="InterPro" id="IPR012337">
    <property type="entry name" value="RNaseH-like_sf"/>
</dbReference>
<name>A0A8I6YBU4_HORVV</name>
<dbReference type="Gramene" id="HORVU.MOREX.r3.6HG0599000.1">
    <property type="protein sequence ID" value="HORVU.MOREX.r3.6HG0599000.1.CDS1"/>
    <property type="gene ID" value="HORVU.MOREX.r3.6HG0599000"/>
</dbReference>